<organism evidence="2 3">
    <name type="scientific">Sphaerisporangium flaviroseum</name>
    <dbReference type="NCBI Taxonomy" id="509199"/>
    <lineage>
        <taxon>Bacteria</taxon>
        <taxon>Bacillati</taxon>
        <taxon>Actinomycetota</taxon>
        <taxon>Actinomycetes</taxon>
        <taxon>Streptosporangiales</taxon>
        <taxon>Streptosporangiaceae</taxon>
        <taxon>Sphaerisporangium</taxon>
    </lineage>
</organism>
<name>A0ABP7ISQ7_9ACTN</name>
<dbReference type="Proteomes" id="UP001500888">
    <property type="component" value="Unassembled WGS sequence"/>
</dbReference>
<proteinExistence type="predicted"/>
<evidence type="ECO:0000256" key="1">
    <source>
        <dbReference type="SAM" id="MobiDB-lite"/>
    </source>
</evidence>
<evidence type="ECO:0000313" key="3">
    <source>
        <dbReference type="Proteomes" id="UP001500888"/>
    </source>
</evidence>
<feature type="region of interest" description="Disordered" evidence="1">
    <location>
        <begin position="20"/>
        <end position="75"/>
    </location>
</feature>
<sequence>MDDEATARLIIAIRTIVTNGVPSNETEGDISRTDGARGSASTNKGRRPARSSQPPTVFYEPPTNQNRPERGALSS</sequence>
<comment type="caution">
    <text evidence="2">The sequence shown here is derived from an EMBL/GenBank/DDBJ whole genome shotgun (WGS) entry which is preliminary data.</text>
</comment>
<evidence type="ECO:0000313" key="2">
    <source>
        <dbReference type="EMBL" id="GAA3826171.1"/>
    </source>
</evidence>
<gene>
    <name evidence="2" type="ORF">GCM10022226_53650</name>
</gene>
<protein>
    <submittedName>
        <fullName evidence="2">Uncharacterized protein</fullName>
    </submittedName>
</protein>
<accession>A0ABP7ISQ7</accession>
<keyword evidence="3" id="KW-1185">Reference proteome</keyword>
<reference evidence="3" key="1">
    <citation type="journal article" date="2019" name="Int. J. Syst. Evol. Microbiol.">
        <title>The Global Catalogue of Microorganisms (GCM) 10K type strain sequencing project: providing services to taxonomists for standard genome sequencing and annotation.</title>
        <authorList>
            <consortium name="The Broad Institute Genomics Platform"/>
            <consortium name="The Broad Institute Genome Sequencing Center for Infectious Disease"/>
            <person name="Wu L."/>
            <person name="Ma J."/>
        </authorList>
    </citation>
    <scope>NUCLEOTIDE SEQUENCE [LARGE SCALE GENOMIC DNA]</scope>
    <source>
        <strain evidence="3">JCM 16908</strain>
    </source>
</reference>
<dbReference type="EMBL" id="BAAAZR010000020">
    <property type="protein sequence ID" value="GAA3826171.1"/>
    <property type="molecule type" value="Genomic_DNA"/>
</dbReference>